<keyword evidence="2" id="KW-1185">Reference proteome</keyword>
<dbReference type="Proteomes" id="UP001062846">
    <property type="component" value="Chromosome 6"/>
</dbReference>
<accession>A0ACC0NED8</accession>
<sequence>MIVAHCLPLSTSPPPSKLGANSLKAPSLSLLNSKFGRNELRIKCSCVKEEETAKVFEDFSVLGSYIPWDSGSVWSTMAIYLFSLHVPLSFGGLAVVAHVLHQPVLDPQTQDVNNSILKEILSSGPISETACNLVYCFLTPLLEEIVYRGFLLTSLASEMKWHRAVVISSAVFSAAHFSGENFLQLFVIGSVLGCSYCWTGNLSASFVIHSLYNALILVITYLS</sequence>
<reference evidence="1" key="1">
    <citation type="submission" date="2022-02" db="EMBL/GenBank/DDBJ databases">
        <title>Plant Genome Project.</title>
        <authorList>
            <person name="Zhang R.-G."/>
        </authorList>
    </citation>
    <scope>NUCLEOTIDE SEQUENCE</scope>
    <source>
        <strain evidence="1">AT1</strain>
    </source>
</reference>
<comment type="caution">
    <text evidence="1">The sequence shown here is derived from an EMBL/GenBank/DDBJ whole genome shotgun (WGS) entry which is preliminary data.</text>
</comment>
<organism evidence="1 2">
    <name type="scientific">Rhododendron molle</name>
    <name type="common">Chinese azalea</name>
    <name type="synonym">Azalea mollis</name>
    <dbReference type="NCBI Taxonomy" id="49168"/>
    <lineage>
        <taxon>Eukaryota</taxon>
        <taxon>Viridiplantae</taxon>
        <taxon>Streptophyta</taxon>
        <taxon>Embryophyta</taxon>
        <taxon>Tracheophyta</taxon>
        <taxon>Spermatophyta</taxon>
        <taxon>Magnoliopsida</taxon>
        <taxon>eudicotyledons</taxon>
        <taxon>Gunneridae</taxon>
        <taxon>Pentapetalae</taxon>
        <taxon>asterids</taxon>
        <taxon>Ericales</taxon>
        <taxon>Ericaceae</taxon>
        <taxon>Ericoideae</taxon>
        <taxon>Rhodoreae</taxon>
        <taxon>Rhododendron</taxon>
    </lineage>
</organism>
<dbReference type="EMBL" id="CM046393">
    <property type="protein sequence ID" value="KAI8551692.1"/>
    <property type="molecule type" value="Genomic_DNA"/>
</dbReference>
<evidence type="ECO:0000313" key="1">
    <source>
        <dbReference type="EMBL" id="KAI8551692.1"/>
    </source>
</evidence>
<protein>
    <submittedName>
        <fullName evidence="1">Uncharacterized protein</fullName>
    </submittedName>
</protein>
<gene>
    <name evidence="1" type="ORF">RHMOL_Rhmol06G0205900</name>
</gene>
<proteinExistence type="predicted"/>
<name>A0ACC0NED8_RHOML</name>
<evidence type="ECO:0000313" key="2">
    <source>
        <dbReference type="Proteomes" id="UP001062846"/>
    </source>
</evidence>